<reference evidence="2 3" key="1">
    <citation type="submission" date="2024-09" db="EMBL/GenBank/DDBJ databases">
        <title>Rethinking Asexuality: The Enigmatic Case of Functional Sexual Genes in Lepraria (Stereocaulaceae).</title>
        <authorList>
            <person name="Doellman M."/>
            <person name="Sun Y."/>
            <person name="Barcenas-Pena A."/>
            <person name="Lumbsch H.T."/>
            <person name="Grewe F."/>
        </authorList>
    </citation>
    <scope>NUCLEOTIDE SEQUENCE [LARGE SCALE GENOMIC DNA]</scope>
    <source>
        <strain evidence="2 3">Grewe 0041</strain>
    </source>
</reference>
<name>A0ABR4B560_9LECA</name>
<evidence type="ECO:0000256" key="1">
    <source>
        <dbReference type="SAM" id="MobiDB-lite"/>
    </source>
</evidence>
<feature type="region of interest" description="Disordered" evidence="1">
    <location>
        <begin position="1"/>
        <end position="37"/>
    </location>
</feature>
<gene>
    <name evidence="2" type="ORF">ABVK25_006626</name>
</gene>
<evidence type="ECO:0000313" key="3">
    <source>
        <dbReference type="Proteomes" id="UP001590951"/>
    </source>
</evidence>
<proteinExistence type="predicted"/>
<protein>
    <submittedName>
        <fullName evidence="2">Uncharacterized protein</fullName>
    </submittedName>
</protein>
<dbReference type="Proteomes" id="UP001590951">
    <property type="component" value="Unassembled WGS sequence"/>
</dbReference>
<keyword evidence="3" id="KW-1185">Reference proteome</keyword>
<accession>A0ABR4B560</accession>
<evidence type="ECO:0000313" key="2">
    <source>
        <dbReference type="EMBL" id="KAL2052989.1"/>
    </source>
</evidence>
<comment type="caution">
    <text evidence="2">The sequence shown here is derived from an EMBL/GenBank/DDBJ whole genome shotgun (WGS) entry which is preliminary data.</text>
</comment>
<feature type="compositionally biased region" description="Polar residues" evidence="1">
    <location>
        <begin position="7"/>
        <end position="25"/>
    </location>
</feature>
<organism evidence="2 3">
    <name type="scientific">Lepraria finkii</name>
    <dbReference type="NCBI Taxonomy" id="1340010"/>
    <lineage>
        <taxon>Eukaryota</taxon>
        <taxon>Fungi</taxon>
        <taxon>Dikarya</taxon>
        <taxon>Ascomycota</taxon>
        <taxon>Pezizomycotina</taxon>
        <taxon>Lecanoromycetes</taxon>
        <taxon>OSLEUM clade</taxon>
        <taxon>Lecanoromycetidae</taxon>
        <taxon>Lecanorales</taxon>
        <taxon>Lecanorineae</taxon>
        <taxon>Stereocaulaceae</taxon>
        <taxon>Lepraria</taxon>
    </lineage>
</organism>
<dbReference type="EMBL" id="JBHFEH010000023">
    <property type="protein sequence ID" value="KAL2052989.1"/>
    <property type="molecule type" value="Genomic_DNA"/>
</dbReference>
<sequence length="117" mass="12794">MVAAIRQGSTQQGSIQARDGNTTITAEPPSVRDVQLPRRLATTAQEAEEQELDTEANAYFTTSAGACSPSASPRRQATAREFCSHYIRTRSYTRCSSMGDFGTAAIRAGDVRRIWCF</sequence>